<proteinExistence type="predicted"/>
<name>A0A6J4M1X1_9CYAN</name>
<organism evidence="2">
    <name type="scientific">uncultured Leptolyngbya sp</name>
    <dbReference type="NCBI Taxonomy" id="332963"/>
    <lineage>
        <taxon>Bacteria</taxon>
        <taxon>Bacillati</taxon>
        <taxon>Cyanobacteriota</taxon>
        <taxon>Cyanophyceae</taxon>
        <taxon>Leptolyngbyales</taxon>
        <taxon>Leptolyngbyaceae</taxon>
        <taxon>Leptolyngbya group</taxon>
        <taxon>Leptolyngbya</taxon>
        <taxon>environmental samples</taxon>
    </lineage>
</organism>
<evidence type="ECO:0000256" key="1">
    <source>
        <dbReference type="SAM" id="MobiDB-lite"/>
    </source>
</evidence>
<feature type="region of interest" description="Disordered" evidence="1">
    <location>
        <begin position="1"/>
        <end position="21"/>
    </location>
</feature>
<dbReference type="AlphaFoldDB" id="A0A6J4M1X1"/>
<evidence type="ECO:0000313" key="2">
    <source>
        <dbReference type="EMBL" id="CAA9347804.1"/>
    </source>
</evidence>
<feature type="compositionally biased region" description="Polar residues" evidence="1">
    <location>
        <begin position="1"/>
        <end position="10"/>
    </location>
</feature>
<gene>
    <name evidence="2" type="ORF">AVDCRST_MAG94-2630</name>
</gene>
<sequence>ETQRCSSPVSICSRGTEISSS</sequence>
<dbReference type="EMBL" id="CADCTY010000920">
    <property type="protein sequence ID" value="CAA9347804.1"/>
    <property type="molecule type" value="Genomic_DNA"/>
</dbReference>
<reference evidence="2" key="1">
    <citation type="submission" date="2020-02" db="EMBL/GenBank/DDBJ databases">
        <authorList>
            <person name="Meier V. D."/>
        </authorList>
    </citation>
    <scope>NUCLEOTIDE SEQUENCE</scope>
    <source>
        <strain evidence="2">AVDCRST_MAG94</strain>
    </source>
</reference>
<accession>A0A6J4M1X1</accession>
<protein>
    <submittedName>
        <fullName evidence="2">Uncharacterized protein</fullName>
    </submittedName>
</protein>
<feature type="non-terminal residue" evidence="2">
    <location>
        <position position="1"/>
    </location>
</feature>
<feature type="non-terminal residue" evidence="2">
    <location>
        <position position="21"/>
    </location>
</feature>